<dbReference type="InterPro" id="IPR016035">
    <property type="entry name" value="Acyl_Trfase/lysoPLipase"/>
</dbReference>
<gene>
    <name evidence="1" type="ORF">CWE09_03155</name>
</gene>
<keyword evidence="2" id="KW-1185">Reference proteome</keyword>
<dbReference type="SUPFAM" id="SSF52151">
    <property type="entry name" value="FabD/lysophospholipase-like"/>
    <property type="match status" value="1"/>
</dbReference>
<protein>
    <submittedName>
        <fullName evidence="1">Alpha/beta hydrolase</fullName>
    </submittedName>
</protein>
<evidence type="ECO:0000313" key="2">
    <source>
        <dbReference type="Proteomes" id="UP000288293"/>
    </source>
</evidence>
<proteinExistence type="predicted"/>
<dbReference type="AlphaFoldDB" id="A0A432W6N6"/>
<dbReference type="EMBL" id="PIPL01000001">
    <property type="protein sequence ID" value="RUO25743.1"/>
    <property type="molecule type" value="Genomic_DNA"/>
</dbReference>
<dbReference type="GO" id="GO:0016787">
    <property type="term" value="F:hydrolase activity"/>
    <property type="evidence" value="ECO:0007669"/>
    <property type="project" value="UniProtKB-KW"/>
</dbReference>
<reference evidence="1 2" key="1">
    <citation type="journal article" date="2011" name="Front. Microbiol.">
        <title>Genomic signatures of strain selection and enhancement in Bacillus atrophaeus var. globigii, a historical biowarfare simulant.</title>
        <authorList>
            <person name="Gibbons H.S."/>
            <person name="Broomall S.M."/>
            <person name="McNew L.A."/>
            <person name="Daligault H."/>
            <person name="Chapman C."/>
            <person name="Bruce D."/>
            <person name="Karavis M."/>
            <person name="Krepps M."/>
            <person name="McGregor P.A."/>
            <person name="Hong C."/>
            <person name="Park K.H."/>
            <person name="Akmal A."/>
            <person name="Feldman A."/>
            <person name="Lin J.S."/>
            <person name="Chang W.E."/>
            <person name="Higgs B.W."/>
            <person name="Demirev P."/>
            <person name="Lindquist J."/>
            <person name="Liem A."/>
            <person name="Fochler E."/>
            <person name="Read T.D."/>
            <person name="Tapia R."/>
            <person name="Johnson S."/>
            <person name="Bishop-Lilly K.A."/>
            <person name="Detter C."/>
            <person name="Han C."/>
            <person name="Sozhamannan S."/>
            <person name="Rosenzweig C.N."/>
            <person name="Skowronski E.W."/>
        </authorList>
    </citation>
    <scope>NUCLEOTIDE SEQUENCE [LARGE SCALE GENOMIC DNA]</scope>
    <source>
        <strain evidence="1 2">MLST1</strain>
    </source>
</reference>
<sequence>MSTEWLEVRAGADAYLQIQERGLQQEDINLLLGASGGPKWFILQGLDNYLCSDFFAGRQTPLQLLGTSAGAWRFASLGRQDAAAASDLFCRLYQAQTYSAKPDPQEITDNARELLDTYVTDDAVDEILNQSLFQHHFIVARCQGWAASESPKRQAMGLSRAAFGNLFSRSALKSAFQRVLFHHPDAAPALGEHWDDLPTLRVPLSKENFRQALLATGSIPMVLQGVKDIPGAPPGMYRDGGITDYHFDLDLSRQSGLVLYPHFHNQVVPGWFDKKLRWRRTTGQQWPNVILLTPTQAFLDALPYGKIPDRTDFVKMDVAERQKYWRQAVQIGYRMSEQLAEWQATDQLRRKIKLWE</sequence>
<accession>A0A432W6N6</accession>
<dbReference type="Proteomes" id="UP000288293">
    <property type="component" value="Unassembled WGS sequence"/>
</dbReference>
<evidence type="ECO:0000313" key="1">
    <source>
        <dbReference type="EMBL" id="RUO25743.1"/>
    </source>
</evidence>
<dbReference type="RefSeq" id="WP_126802560.1">
    <property type="nucleotide sequence ID" value="NZ_PIPL01000001.1"/>
</dbReference>
<organism evidence="1 2">
    <name type="scientific">Aliidiomarina minuta</name>
    <dbReference type="NCBI Taxonomy" id="880057"/>
    <lineage>
        <taxon>Bacteria</taxon>
        <taxon>Pseudomonadati</taxon>
        <taxon>Pseudomonadota</taxon>
        <taxon>Gammaproteobacteria</taxon>
        <taxon>Alteromonadales</taxon>
        <taxon>Idiomarinaceae</taxon>
        <taxon>Aliidiomarina</taxon>
    </lineage>
</organism>
<comment type="caution">
    <text evidence="1">The sequence shown here is derived from an EMBL/GenBank/DDBJ whole genome shotgun (WGS) entry which is preliminary data.</text>
</comment>
<dbReference type="OrthoDB" id="8586159at2"/>
<keyword evidence="1" id="KW-0378">Hydrolase</keyword>
<name>A0A432W6N6_9GAMM</name>